<dbReference type="InterPro" id="IPR027417">
    <property type="entry name" value="P-loop_NTPase"/>
</dbReference>
<dbReference type="EMBL" id="JBHSBY010000037">
    <property type="protein sequence ID" value="MFC4196675.1"/>
    <property type="molecule type" value="Genomic_DNA"/>
</dbReference>
<gene>
    <name evidence="3" type="ORF">ACFOUY_08195</name>
</gene>
<dbReference type="Pfam" id="PF13173">
    <property type="entry name" value="AAA_14"/>
    <property type="match status" value="1"/>
</dbReference>
<dbReference type="Proteomes" id="UP001595792">
    <property type="component" value="Unassembled WGS sequence"/>
</dbReference>
<protein>
    <submittedName>
        <fullName evidence="3">ATP-binding protein</fullName>
    </submittedName>
</protein>
<feature type="domain" description="AAA" evidence="1">
    <location>
        <begin position="52"/>
        <end position="186"/>
    </location>
</feature>
<dbReference type="PANTHER" id="PTHR33295">
    <property type="entry name" value="ATPASE"/>
    <property type="match status" value="1"/>
</dbReference>
<proteinExistence type="predicted"/>
<evidence type="ECO:0000313" key="4">
    <source>
        <dbReference type="Proteomes" id="UP001595792"/>
    </source>
</evidence>
<evidence type="ECO:0000259" key="2">
    <source>
        <dbReference type="Pfam" id="PF13635"/>
    </source>
</evidence>
<dbReference type="PANTHER" id="PTHR33295:SF7">
    <property type="entry name" value="ATPASE"/>
    <property type="match status" value="1"/>
</dbReference>
<evidence type="ECO:0000313" key="3">
    <source>
        <dbReference type="EMBL" id="MFC4196675.1"/>
    </source>
</evidence>
<keyword evidence="4" id="KW-1185">Reference proteome</keyword>
<organism evidence="3 4">
    <name type="scientific">Pedobacter jamesrossensis</name>
    <dbReference type="NCBI Taxonomy" id="1908238"/>
    <lineage>
        <taxon>Bacteria</taxon>
        <taxon>Pseudomonadati</taxon>
        <taxon>Bacteroidota</taxon>
        <taxon>Sphingobacteriia</taxon>
        <taxon>Sphingobacteriales</taxon>
        <taxon>Sphingobacteriaceae</taxon>
        <taxon>Pedobacter</taxon>
    </lineage>
</organism>
<dbReference type="GO" id="GO:0005524">
    <property type="term" value="F:ATP binding"/>
    <property type="evidence" value="ECO:0007669"/>
    <property type="project" value="UniProtKB-KW"/>
</dbReference>
<comment type="caution">
    <text evidence="3">The sequence shown here is derived from an EMBL/GenBank/DDBJ whole genome shotgun (WGS) entry which is preliminary data.</text>
</comment>
<dbReference type="Gene3D" id="3.40.50.300">
    <property type="entry name" value="P-loop containing nucleotide triphosphate hydrolases"/>
    <property type="match status" value="1"/>
</dbReference>
<keyword evidence="3" id="KW-0067">ATP-binding</keyword>
<keyword evidence="3" id="KW-0547">Nucleotide-binding</keyword>
<sequence>MTDKQLINPNSVTKYSLISPNFVTTSSFGIKVCQMFDRIIFTELEKWLTKSNRKPLVIRGARQVGKTTVVGQFSKKFKQYIYLNLELAADRKPFEEFTTIQLLVQSLFFTKNQSLTQRNDTLLFIDEIQEVPEALNILRYFYEDEPGIAVIAAGSMLETLFDKNISFPVGRVEYMVLRPVSFPEFLSAMDEREAINYLQQVPAPSFTHDKLILLFHTYALIGGMPEVIAAYSKNKDLLELSSIFDSLITAYMDDVEKYAGTNAQALHIGHAIRASFGQAGGRIKFEGFGNSPYRSRDMGEALRTLEKALLIELIYPSSDVKLPLLPNFRKSPRLQVLDTGMLNYFAGIQTEILGTDDLNKVYQGTLIEHLVGQELLATQFKSLSALHFWVREKTTSSAEVDYVVPFEGQLIPVEVKSGAEGKLKSLHMFMDLSPHNMAIRFYAGSLHITDAFTPGGKKYKLLNLPYYLVSQIENYLTWFKTQI</sequence>
<feature type="domain" description="DUF4143" evidence="2">
    <location>
        <begin position="253"/>
        <end position="418"/>
    </location>
</feature>
<dbReference type="RefSeq" id="WP_378960012.1">
    <property type="nucleotide sequence ID" value="NZ_JBHRXC010000016.1"/>
</dbReference>
<evidence type="ECO:0000259" key="1">
    <source>
        <dbReference type="Pfam" id="PF13173"/>
    </source>
</evidence>
<dbReference type="Pfam" id="PF13635">
    <property type="entry name" value="DUF4143"/>
    <property type="match status" value="1"/>
</dbReference>
<name>A0ABV8NLJ0_9SPHI</name>
<dbReference type="InterPro" id="IPR025420">
    <property type="entry name" value="DUF4143"/>
</dbReference>
<reference evidence="4" key="1">
    <citation type="journal article" date="2019" name="Int. J. Syst. Evol. Microbiol.">
        <title>The Global Catalogue of Microorganisms (GCM) 10K type strain sequencing project: providing services to taxonomists for standard genome sequencing and annotation.</title>
        <authorList>
            <consortium name="The Broad Institute Genomics Platform"/>
            <consortium name="The Broad Institute Genome Sequencing Center for Infectious Disease"/>
            <person name="Wu L."/>
            <person name="Ma J."/>
        </authorList>
    </citation>
    <scope>NUCLEOTIDE SEQUENCE [LARGE SCALE GENOMIC DNA]</scope>
    <source>
        <strain evidence="4">CCM 8689</strain>
    </source>
</reference>
<accession>A0ABV8NLJ0</accession>
<dbReference type="SUPFAM" id="SSF52540">
    <property type="entry name" value="P-loop containing nucleoside triphosphate hydrolases"/>
    <property type="match status" value="1"/>
</dbReference>
<dbReference type="InterPro" id="IPR041682">
    <property type="entry name" value="AAA_14"/>
</dbReference>